<protein>
    <submittedName>
        <fullName evidence="1">6887_t:CDS:1</fullName>
    </submittedName>
</protein>
<name>A0A9N9CZC0_9GLOM</name>
<gene>
    <name evidence="1" type="ORF">PBRASI_LOCUS8467</name>
</gene>
<dbReference type="AlphaFoldDB" id="A0A9N9CZC0"/>
<dbReference type="Proteomes" id="UP000789739">
    <property type="component" value="Unassembled WGS sequence"/>
</dbReference>
<proteinExistence type="predicted"/>
<keyword evidence="2" id="KW-1185">Reference proteome</keyword>
<reference evidence="1" key="1">
    <citation type="submission" date="2021-06" db="EMBL/GenBank/DDBJ databases">
        <authorList>
            <person name="Kallberg Y."/>
            <person name="Tangrot J."/>
            <person name="Rosling A."/>
        </authorList>
    </citation>
    <scope>NUCLEOTIDE SEQUENCE</scope>
    <source>
        <strain evidence="1">BR232B</strain>
    </source>
</reference>
<comment type="caution">
    <text evidence="1">The sequence shown here is derived from an EMBL/GenBank/DDBJ whole genome shotgun (WGS) entry which is preliminary data.</text>
</comment>
<accession>A0A9N9CZC0</accession>
<evidence type="ECO:0000313" key="2">
    <source>
        <dbReference type="Proteomes" id="UP000789739"/>
    </source>
</evidence>
<sequence length="49" mass="5570">MSPVKMVPEWAHISVFVEESKILTKIAEFTKIVMKLLRNPDVVGIDKSN</sequence>
<evidence type="ECO:0000313" key="1">
    <source>
        <dbReference type="EMBL" id="CAG8616658.1"/>
    </source>
</evidence>
<organism evidence="1 2">
    <name type="scientific">Paraglomus brasilianum</name>
    <dbReference type="NCBI Taxonomy" id="144538"/>
    <lineage>
        <taxon>Eukaryota</taxon>
        <taxon>Fungi</taxon>
        <taxon>Fungi incertae sedis</taxon>
        <taxon>Mucoromycota</taxon>
        <taxon>Glomeromycotina</taxon>
        <taxon>Glomeromycetes</taxon>
        <taxon>Paraglomerales</taxon>
        <taxon>Paraglomeraceae</taxon>
        <taxon>Paraglomus</taxon>
    </lineage>
</organism>
<dbReference type="EMBL" id="CAJVPI010001523">
    <property type="protein sequence ID" value="CAG8616658.1"/>
    <property type="molecule type" value="Genomic_DNA"/>
</dbReference>